<evidence type="ECO:0000313" key="2">
    <source>
        <dbReference type="Proteomes" id="UP000789366"/>
    </source>
</evidence>
<dbReference type="Proteomes" id="UP000789366">
    <property type="component" value="Unassembled WGS sequence"/>
</dbReference>
<name>A0ACA9REW9_9GLOM</name>
<proteinExistence type="predicted"/>
<comment type="caution">
    <text evidence="1">The sequence shown here is derived from an EMBL/GenBank/DDBJ whole genome shotgun (WGS) entry which is preliminary data.</text>
</comment>
<evidence type="ECO:0000313" key="1">
    <source>
        <dbReference type="EMBL" id="CAG8790993.1"/>
    </source>
</evidence>
<gene>
    <name evidence="1" type="ORF">SPELUC_LOCUS17228</name>
</gene>
<organism evidence="1 2">
    <name type="scientific">Cetraspora pellucida</name>
    <dbReference type="NCBI Taxonomy" id="1433469"/>
    <lineage>
        <taxon>Eukaryota</taxon>
        <taxon>Fungi</taxon>
        <taxon>Fungi incertae sedis</taxon>
        <taxon>Mucoromycota</taxon>
        <taxon>Glomeromycotina</taxon>
        <taxon>Glomeromycetes</taxon>
        <taxon>Diversisporales</taxon>
        <taxon>Gigasporaceae</taxon>
        <taxon>Cetraspora</taxon>
    </lineage>
</organism>
<feature type="non-terminal residue" evidence="1">
    <location>
        <position position="1"/>
    </location>
</feature>
<sequence>PQFKLDLQFFAVSKTKKTTKIAPQFRQKRLTKFEEDLKLTAQHAQRLIEENQNLRIENEELKVENNRLKAQHEADGVDLIEREEEVEKLNCQVRELSELISKLNIRNGSIPTLERELEEREQAIARLEETITTLQAEKKAYEDAIKQTTEGLYAKNKEIGTQ</sequence>
<protein>
    <submittedName>
        <fullName evidence="1">7039_t:CDS:1</fullName>
    </submittedName>
</protein>
<feature type="non-terminal residue" evidence="1">
    <location>
        <position position="162"/>
    </location>
</feature>
<dbReference type="EMBL" id="CAJVPW010069091">
    <property type="protein sequence ID" value="CAG8790993.1"/>
    <property type="molecule type" value="Genomic_DNA"/>
</dbReference>
<keyword evidence="2" id="KW-1185">Reference proteome</keyword>
<accession>A0ACA9REW9</accession>
<reference evidence="1" key="1">
    <citation type="submission" date="2021-06" db="EMBL/GenBank/DDBJ databases">
        <authorList>
            <person name="Kallberg Y."/>
            <person name="Tangrot J."/>
            <person name="Rosling A."/>
        </authorList>
    </citation>
    <scope>NUCLEOTIDE SEQUENCE</scope>
    <source>
        <strain evidence="1">28 12/20/2015</strain>
    </source>
</reference>